<protein>
    <submittedName>
        <fullName evidence="1">Uncharacterized protein</fullName>
    </submittedName>
</protein>
<keyword evidence="2" id="KW-1185">Reference proteome</keyword>
<evidence type="ECO:0000313" key="1">
    <source>
        <dbReference type="EMBL" id="QDO96995.1"/>
    </source>
</evidence>
<dbReference type="Proteomes" id="UP000317496">
    <property type="component" value="Chromosome"/>
</dbReference>
<dbReference type="GO" id="GO:0090313">
    <property type="term" value="P:regulation of protein targeting to membrane"/>
    <property type="evidence" value="ECO:0007669"/>
    <property type="project" value="TreeGrafter"/>
</dbReference>
<sequence length="621" mass="65951">MMIFRPKYLAALVAALLVLAVGAAAALLAWPRAAGQMLASHLLDRRVHVTELSITLGDPVLLTVRGLQIANMPNGSSADMIAIEAIDAALDRAALLQGKLVYERLQVTRPRIALERDARGKGNWEFGSGGGSAGAATSDSRLVLVPKNRQQFPSLLNFRLTGGEVRFRTSSGKWLRLPLDDLTIQAADEDAPVSLVLDGGYNDTDAQLTATTASFNAFRDASKPFDAGFSIATPGVRLDFKGVLGLPLDFDNVEGRLALEARRLDDLIGAFDTPTGIAAPLKLAGGLTRYGDAWRLEDARGDIGGNAFTGRIALDEGNRGEADDLQFRLDFDKLDLPSVMPKGNNNDDWRKAKLRPDTAQDAAHLDLQISADALHYHDHSLKQVAVAVEVARGLIRLHGATANLGTPEQAGHLRLNGELRAVDSDSASLTANLQLDRAEAGTVLQALGLRDGATQIAGAVEGRANVSMRGAVLGEALKTTRGHAVIAMQRGRIARSLVEAASADLSAIFRNRGDSTALRCLLGIAEIRNGVVALGPLTLRSDDGTIRGGGGIDLGRQHLDLVLRSDPKTTGFLALDIPLQLQGPLNNISAKPDRQAALPSQTLPELPPAQALLARANPCFQ</sequence>
<dbReference type="RefSeq" id="WP_144067976.1">
    <property type="nucleotide sequence ID" value="NZ_CP041636.1"/>
</dbReference>
<proteinExistence type="predicted"/>
<name>A0A516GZS3_9PROT</name>
<accession>A0A516GZS3</accession>
<dbReference type="GO" id="GO:0005886">
    <property type="term" value="C:plasma membrane"/>
    <property type="evidence" value="ECO:0007669"/>
    <property type="project" value="TreeGrafter"/>
</dbReference>
<reference evidence="1 2" key="1">
    <citation type="submission" date="2019-07" db="EMBL/GenBank/DDBJ databases">
        <title>Genome sequencing for Ferrovibrio sp. K5.</title>
        <authorList>
            <person name="Park S.-J."/>
        </authorList>
    </citation>
    <scope>NUCLEOTIDE SEQUENCE [LARGE SCALE GENOMIC DNA]</scope>
    <source>
        <strain evidence="1 2">K5</strain>
    </source>
</reference>
<dbReference type="AlphaFoldDB" id="A0A516GZS3"/>
<dbReference type="KEGG" id="fer:FNB15_06780"/>
<dbReference type="EMBL" id="CP041636">
    <property type="protein sequence ID" value="QDO96995.1"/>
    <property type="molecule type" value="Genomic_DNA"/>
</dbReference>
<gene>
    <name evidence="1" type="ORF">FNB15_06780</name>
</gene>
<organism evidence="1 2">
    <name type="scientific">Ferrovibrio terrae</name>
    <dbReference type="NCBI Taxonomy" id="2594003"/>
    <lineage>
        <taxon>Bacteria</taxon>
        <taxon>Pseudomonadati</taxon>
        <taxon>Pseudomonadota</taxon>
        <taxon>Alphaproteobacteria</taxon>
        <taxon>Rhodospirillales</taxon>
        <taxon>Rhodospirillaceae</taxon>
        <taxon>Ferrovibrio</taxon>
    </lineage>
</organism>
<evidence type="ECO:0000313" key="2">
    <source>
        <dbReference type="Proteomes" id="UP000317496"/>
    </source>
</evidence>
<dbReference type="PANTHER" id="PTHR30441:SF4">
    <property type="entry name" value="PROTEIN ASMA"/>
    <property type="match status" value="1"/>
</dbReference>
<dbReference type="OrthoDB" id="225437at2"/>
<dbReference type="InterPro" id="IPR052894">
    <property type="entry name" value="AsmA-related"/>
</dbReference>
<dbReference type="PANTHER" id="PTHR30441">
    <property type="entry name" value="DUF748 DOMAIN-CONTAINING PROTEIN"/>
    <property type="match status" value="1"/>
</dbReference>